<name>A0AAU6VZK0_9VIRU</name>
<gene>
    <name evidence="2" type="ORF">Lyrsu03_00004</name>
</gene>
<feature type="region of interest" description="Disordered" evidence="1">
    <location>
        <begin position="1"/>
        <end position="78"/>
    </location>
</feature>
<evidence type="ECO:0000313" key="2">
    <source>
        <dbReference type="EMBL" id="XAI69802.1"/>
    </source>
</evidence>
<evidence type="ECO:0000256" key="1">
    <source>
        <dbReference type="SAM" id="MobiDB-lite"/>
    </source>
</evidence>
<dbReference type="EMBL" id="PP179314">
    <property type="protein sequence ID" value="XAI69802.1"/>
    <property type="molecule type" value="Genomic_DNA"/>
</dbReference>
<organism evidence="2">
    <name type="scientific">Pseudomonas phage Lyrsu03</name>
    <dbReference type="NCBI Taxonomy" id="3138537"/>
    <lineage>
        <taxon>Viruses</taxon>
    </lineage>
</organism>
<feature type="compositionally biased region" description="Polar residues" evidence="1">
    <location>
        <begin position="1"/>
        <end position="15"/>
    </location>
</feature>
<feature type="compositionally biased region" description="Polar residues" evidence="1">
    <location>
        <begin position="54"/>
        <end position="69"/>
    </location>
</feature>
<protein>
    <submittedName>
        <fullName evidence="2">Uncharacterized protein</fullName>
    </submittedName>
</protein>
<accession>A0AAU6VZK0</accession>
<sequence length="107" mass="11386">MPKGTRPSSTANKTYYKNDEVTGADGKTKMVPPSQTRNYVGDDGAEEVSKSKTTDAPVSSATDRMTPQQKKAAAKAARDKFDADLVDKVKNATAQRGGALVRSNYGS</sequence>
<reference evidence="2" key="1">
    <citation type="journal article" date="2024" name="J. Gen. Virol.">
        <title>Novel phages of Pseudomonas syringae unveil numerous potential auxiliary metabolic genes.</title>
        <authorList>
            <person name="Feltin C."/>
            <person name="Garneau J.R."/>
            <person name="Morris C.E."/>
            <person name="Berard A."/>
            <person name="Torres-Barcelo C."/>
        </authorList>
    </citation>
    <scope>NUCLEOTIDE SEQUENCE</scope>
</reference>
<proteinExistence type="predicted"/>